<comment type="caution">
    <text evidence="1">The sequence shown here is derived from an EMBL/GenBank/DDBJ whole genome shotgun (WGS) entry which is preliminary data.</text>
</comment>
<reference evidence="1 2" key="1">
    <citation type="submission" date="2020-07" db="EMBL/GenBank/DDBJ databases">
        <title>Pseudogemmobacter sp. nov., isolated from poultry manure in Taiwan.</title>
        <authorList>
            <person name="Lin S.-Y."/>
            <person name="Tang Y.-S."/>
            <person name="Young C.-C."/>
        </authorList>
    </citation>
    <scope>NUCLEOTIDE SEQUENCE [LARGE SCALE GENOMIC DNA]</scope>
    <source>
        <strain evidence="1 2">CC-YST710</strain>
    </source>
</reference>
<proteinExistence type="predicted"/>
<accession>A0ABS8CJX4</accession>
<protein>
    <submittedName>
        <fullName evidence="1">Phage portal protein</fullName>
    </submittedName>
</protein>
<keyword evidence="2" id="KW-1185">Reference proteome</keyword>
<gene>
    <name evidence="1" type="ORF">H0485_05490</name>
</gene>
<dbReference type="Pfam" id="PF04860">
    <property type="entry name" value="Phage_portal"/>
    <property type="match status" value="1"/>
</dbReference>
<dbReference type="InterPro" id="IPR006944">
    <property type="entry name" value="Phage/GTA_portal"/>
</dbReference>
<dbReference type="Proteomes" id="UP001198571">
    <property type="component" value="Unassembled WGS sequence"/>
</dbReference>
<sequence>MGIMDIFRRKPEVETRSSGTGYTAQLIGARQAYIAGVSGIGELTATVQGCVSLWEGGLSLADVQGAPLLDRRSMAVCARSLALRGECVFLIGDALIPAVDWEVTTRHGVPRAYRLSLPEAGGNTTTTALAAEVLHFRVAPDPAQPWTGQAPLRRSSLTAGLLQTIEAGLAEVYSNAPMGSQVVPFPESQDVDLHELGRGFRGQRGRVLVRESVNVSAAGGPTPAQDWKPQDVTPDLRGMQPLEHLASARHAICNAFGVLPGLFVGEAQGPLVREAQRHLAQWTLQPLAMQMAEEAAAKLGGPVMIDVMRPLQAFDSGNRARSAGAIISALAEAKAAGLDPAQVDLALSLVNWGKDDGAA</sequence>
<evidence type="ECO:0000313" key="2">
    <source>
        <dbReference type="Proteomes" id="UP001198571"/>
    </source>
</evidence>
<dbReference type="EMBL" id="JACDXX010000004">
    <property type="protein sequence ID" value="MCB5409455.1"/>
    <property type="molecule type" value="Genomic_DNA"/>
</dbReference>
<name>A0ABS8CJX4_9RHOB</name>
<organism evidence="1 2">
    <name type="scientific">Pseudogemmobacter faecipullorum</name>
    <dbReference type="NCBI Taxonomy" id="2755041"/>
    <lineage>
        <taxon>Bacteria</taxon>
        <taxon>Pseudomonadati</taxon>
        <taxon>Pseudomonadota</taxon>
        <taxon>Alphaproteobacteria</taxon>
        <taxon>Rhodobacterales</taxon>
        <taxon>Paracoccaceae</taxon>
        <taxon>Pseudogemmobacter</taxon>
    </lineage>
</organism>
<evidence type="ECO:0000313" key="1">
    <source>
        <dbReference type="EMBL" id="MCB5409455.1"/>
    </source>
</evidence>